<sequence length="123" mass="14678">MALISKRLYWKKTARRSSGSTRRRLLQIDHSVEARIERLKKEVAEIGEEQRCIREGQREVKKKIEIIKSNCAQLRRETQLMCMQSTIFNRKLNIMLQIMHARKCGDHDKAQKLTQFLFDDRFS</sequence>
<evidence type="ECO:0000256" key="1">
    <source>
        <dbReference type="SAM" id="Coils"/>
    </source>
</evidence>
<dbReference type="InParanoid" id="A0A7J7CHS1"/>
<reference evidence="2 3" key="1">
    <citation type="journal article" date="2020" name="Nat. Commun.">
        <title>Genome of Tripterygium wilfordii and identification of cytochrome P450 involved in triptolide biosynthesis.</title>
        <authorList>
            <person name="Tu L."/>
            <person name="Su P."/>
            <person name="Zhang Z."/>
            <person name="Gao L."/>
            <person name="Wang J."/>
            <person name="Hu T."/>
            <person name="Zhou J."/>
            <person name="Zhang Y."/>
            <person name="Zhao Y."/>
            <person name="Liu Y."/>
            <person name="Song Y."/>
            <person name="Tong Y."/>
            <person name="Lu Y."/>
            <person name="Yang J."/>
            <person name="Xu C."/>
            <person name="Jia M."/>
            <person name="Peters R.J."/>
            <person name="Huang L."/>
            <person name="Gao W."/>
        </authorList>
    </citation>
    <scope>NUCLEOTIDE SEQUENCE [LARGE SCALE GENOMIC DNA]</scope>
    <source>
        <strain evidence="3">cv. XIE 37</strain>
        <tissue evidence="2">Leaf</tissue>
    </source>
</reference>
<proteinExistence type="predicted"/>
<accession>A0A7J7CHS1</accession>
<dbReference type="Proteomes" id="UP000593562">
    <property type="component" value="Unassembled WGS sequence"/>
</dbReference>
<dbReference type="PANTHER" id="PTHR48248">
    <property type="entry name" value="UVR DOMAIN-CONTAINING PROTEIN"/>
    <property type="match status" value="1"/>
</dbReference>
<dbReference type="AlphaFoldDB" id="A0A7J7CHS1"/>
<dbReference type="PANTHER" id="PTHR48248:SF5">
    <property type="entry name" value="UVR DOMAIN-CONTAINING PROTEIN"/>
    <property type="match status" value="1"/>
</dbReference>
<evidence type="ECO:0000313" key="2">
    <source>
        <dbReference type="EMBL" id="KAF5733584.1"/>
    </source>
</evidence>
<gene>
    <name evidence="2" type="ORF">HS088_TW16G00024</name>
</gene>
<keyword evidence="3" id="KW-1185">Reference proteome</keyword>
<organism evidence="2 3">
    <name type="scientific">Tripterygium wilfordii</name>
    <name type="common">Thunder God vine</name>
    <dbReference type="NCBI Taxonomy" id="458696"/>
    <lineage>
        <taxon>Eukaryota</taxon>
        <taxon>Viridiplantae</taxon>
        <taxon>Streptophyta</taxon>
        <taxon>Embryophyta</taxon>
        <taxon>Tracheophyta</taxon>
        <taxon>Spermatophyta</taxon>
        <taxon>Magnoliopsida</taxon>
        <taxon>eudicotyledons</taxon>
        <taxon>Gunneridae</taxon>
        <taxon>Pentapetalae</taxon>
        <taxon>rosids</taxon>
        <taxon>fabids</taxon>
        <taxon>Celastrales</taxon>
        <taxon>Celastraceae</taxon>
        <taxon>Tripterygium</taxon>
    </lineage>
</organism>
<name>A0A7J7CHS1_TRIWF</name>
<comment type="caution">
    <text evidence="2">The sequence shown here is derived from an EMBL/GenBank/DDBJ whole genome shotgun (WGS) entry which is preliminary data.</text>
</comment>
<dbReference type="EMBL" id="JAAARO010000016">
    <property type="protein sequence ID" value="KAF5733584.1"/>
    <property type="molecule type" value="Genomic_DNA"/>
</dbReference>
<evidence type="ECO:0000313" key="3">
    <source>
        <dbReference type="Proteomes" id="UP000593562"/>
    </source>
</evidence>
<keyword evidence="1" id="KW-0175">Coiled coil</keyword>
<protein>
    <submittedName>
        <fullName evidence="2">Uncharacterized protein</fullName>
    </submittedName>
</protein>
<feature type="coiled-coil region" evidence="1">
    <location>
        <begin position="29"/>
        <end position="77"/>
    </location>
</feature>